<gene>
    <name evidence="1" type="ORF">HDF16_001644</name>
</gene>
<comment type="caution">
    <text evidence="1">The sequence shown here is derived from an EMBL/GenBank/DDBJ whole genome shotgun (WGS) entry which is preliminary data.</text>
</comment>
<reference evidence="1 2" key="1">
    <citation type="submission" date="2020-08" db="EMBL/GenBank/DDBJ databases">
        <title>Genomic Encyclopedia of Type Strains, Phase IV (KMG-V): Genome sequencing to study the core and pangenomes of soil and plant-associated prokaryotes.</title>
        <authorList>
            <person name="Whitman W."/>
        </authorList>
    </citation>
    <scope>NUCLEOTIDE SEQUENCE [LARGE SCALE GENOMIC DNA]</scope>
    <source>
        <strain evidence="1 2">M8UP14</strain>
    </source>
</reference>
<evidence type="ECO:0000313" key="1">
    <source>
        <dbReference type="EMBL" id="MBB5056959.1"/>
    </source>
</evidence>
<sequence>MHCITKGKGKAILFIHGIKFDSGHFTPLERSTEVSACLKKFFAANRAGVTLPAAKTLLALVS</sequence>
<protein>
    <recommendedName>
        <fullName evidence="3">Alpha/beta hydrolase</fullName>
    </recommendedName>
</protein>
<dbReference type="Proteomes" id="UP000540989">
    <property type="component" value="Unassembled WGS sequence"/>
</dbReference>
<dbReference type="EMBL" id="JACHIP010000002">
    <property type="protein sequence ID" value="MBB5056959.1"/>
    <property type="molecule type" value="Genomic_DNA"/>
</dbReference>
<evidence type="ECO:0000313" key="2">
    <source>
        <dbReference type="Proteomes" id="UP000540989"/>
    </source>
</evidence>
<accession>A0A7W8E384</accession>
<name>A0A7W8E384_9BACT</name>
<proteinExistence type="predicted"/>
<organism evidence="1 2">
    <name type="scientific">Granulicella aggregans</name>
    <dbReference type="NCBI Taxonomy" id="474949"/>
    <lineage>
        <taxon>Bacteria</taxon>
        <taxon>Pseudomonadati</taxon>
        <taxon>Acidobacteriota</taxon>
        <taxon>Terriglobia</taxon>
        <taxon>Terriglobales</taxon>
        <taxon>Acidobacteriaceae</taxon>
        <taxon>Granulicella</taxon>
    </lineage>
</organism>
<dbReference type="AlphaFoldDB" id="A0A7W8E384"/>
<keyword evidence="2" id="KW-1185">Reference proteome</keyword>
<evidence type="ECO:0008006" key="3">
    <source>
        <dbReference type="Google" id="ProtNLM"/>
    </source>
</evidence>